<feature type="chain" id="PRO_5008587211" description="Reverse transcriptase domain-containing protein" evidence="1">
    <location>
        <begin position="17"/>
        <end position="117"/>
    </location>
</feature>
<dbReference type="EMBL" id="GEBQ01019497">
    <property type="protein sequence ID" value="JAT20480.1"/>
    <property type="molecule type" value="Transcribed_RNA"/>
</dbReference>
<feature type="signal peptide" evidence="1">
    <location>
        <begin position="1"/>
        <end position="16"/>
    </location>
</feature>
<organism evidence="2">
    <name type="scientific">Graphocephala atropunctata</name>
    <dbReference type="NCBI Taxonomy" id="36148"/>
    <lineage>
        <taxon>Eukaryota</taxon>
        <taxon>Metazoa</taxon>
        <taxon>Ecdysozoa</taxon>
        <taxon>Arthropoda</taxon>
        <taxon>Hexapoda</taxon>
        <taxon>Insecta</taxon>
        <taxon>Pterygota</taxon>
        <taxon>Neoptera</taxon>
        <taxon>Paraneoptera</taxon>
        <taxon>Hemiptera</taxon>
        <taxon>Auchenorrhyncha</taxon>
        <taxon>Membracoidea</taxon>
        <taxon>Cicadellidae</taxon>
        <taxon>Cicadellinae</taxon>
        <taxon>Cicadellini</taxon>
        <taxon>Graphocephala</taxon>
    </lineage>
</organism>
<protein>
    <recommendedName>
        <fullName evidence="3">Reverse transcriptase domain-containing protein</fullName>
    </recommendedName>
</protein>
<evidence type="ECO:0000313" key="2">
    <source>
        <dbReference type="EMBL" id="JAT20480.1"/>
    </source>
</evidence>
<evidence type="ECO:0000256" key="1">
    <source>
        <dbReference type="SAM" id="SignalP"/>
    </source>
</evidence>
<sequence>MLWLLTTTCTFHLSTGDCCRGRRSLRVHPHHGDSLERMEEAEKKQKLIMVVGKYNEAITDLMNGALRLVGHWCAKVGLSVNPTKVTVVPFTNRRKLEGIGPLLMEDVNISQTQMKYL</sequence>
<accession>A0A1B6L9V2</accession>
<name>A0A1B6L9V2_9HEMI</name>
<gene>
    <name evidence="2" type="ORF">g.12957</name>
</gene>
<evidence type="ECO:0008006" key="3">
    <source>
        <dbReference type="Google" id="ProtNLM"/>
    </source>
</evidence>
<reference evidence="2" key="1">
    <citation type="submission" date="2015-11" db="EMBL/GenBank/DDBJ databases">
        <title>De novo transcriptome assembly of four potential Pierce s Disease insect vectors from Arizona vineyards.</title>
        <authorList>
            <person name="Tassone E.E."/>
        </authorList>
    </citation>
    <scope>NUCLEOTIDE SEQUENCE</scope>
</reference>
<keyword evidence="1" id="KW-0732">Signal</keyword>
<proteinExistence type="predicted"/>
<dbReference type="AlphaFoldDB" id="A0A1B6L9V2"/>